<evidence type="ECO:0000256" key="5">
    <source>
        <dbReference type="HAMAP-Rule" id="MF_00189"/>
    </source>
</evidence>
<keyword evidence="7" id="KW-1185">Reference proteome</keyword>
<accession>A0A1T1HF89</accession>
<evidence type="ECO:0000313" key="6">
    <source>
        <dbReference type="EMBL" id="OOV88529.1"/>
    </source>
</evidence>
<keyword evidence="4 5" id="KW-0472">Membrane</keyword>
<evidence type="ECO:0000256" key="3">
    <source>
        <dbReference type="ARBA" id="ARBA00022989"/>
    </source>
</evidence>
<evidence type="ECO:0000256" key="4">
    <source>
        <dbReference type="ARBA" id="ARBA00023136"/>
    </source>
</evidence>
<keyword evidence="2 5" id="KW-0812">Transmembrane</keyword>
<dbReference type="RefSeq" id="WP_077242967.1">
    <property type="nucleotide sequence ID" value="NZ_FXTS01000001.1"/>
</dbReference>
<keyword evidence="3 5" id="KW-1133">Transmembrane helix</keyword>
<comment type="function">
    <text evidence="5">Plays a role in cell envelope biogenesis, maintenance of cell envelope integrity and membrane homeostasis.</text>
</comment>
<dbReference type="Pfam" id="PF04279">
    <property type="entry name" value="IspA"/>
    <property type="match status" value="1"/>
</dbReference>
<dbReference type="NCBIfam" id="TIGR00997">
    <property type="entry name" value="ispZ"/>
    <property type="match status" value="1"/>
</dbReference>
<dbReference type="NCBIfam" id="NF001325">
    <property type="entry name" value="PRK00259.1-3"/>
    <property type="match status" value="1"/>
</dbReference>
<evidence type="ECO:0000313" key="7">
    <source>
        <dbReference type="Proteomes" id="UP000190064"/>
    </source>
</evidence>
<dbReference type="STRING" id="966.BTA35_0203245"/>
<gene>
    <name evidence="5" type="primary">yciB</name>
    <name evidence="6" type="ORF">BTA35_0203245</name>
</gene>
<organism evidence="6 7">
    <name type="scientific">Oceanospirillum linum</name>
    <dbReference type="NCBI Taxonomy" id="966"/>
    <lineage>
        <taxon>Bacteria</taxon>
        <taxon>Pseudomonadati</taxon>
        <taxon>Pseudomonadota</taxon>
        <taxon>Gammaproteobacteria</taxon>
        <taxon>Oceanospirillales</taxon>
        <taxon>Oceanospirillaceae</taxon>
        <taxon>Oceanospirillum</taxon>
    </lineage>
</organism>
<evidence type="ECO:0000256" key="1">
    <source>
        <dbReference type="ARBA" id="ARBA00022475"/>
    </source>
</evidence>
<feature type="transmembrane region" description="Helical" evidence="5">
    <location>
        <begin position="50"/>
        <end position="69"/>
    </location>
</feature>
<dbReference type="InterPro" id="IPR006008">
    <property type="entry name" value="YciB"/>
</dbReference>
<dbReference type="AlphaFoldDB" id="A0A1T1HF89"/>
<dbReference type="HAMAP" id="MF_00189">
    <property type="entry name" value="YciB"/>
    <property type="match status" value="1"/>
</dbReference>
<dbReference type="PANTHER" id="PTHR36917:SF1">
    <property type="entry name" value="INNER MEMBRANE-SPANNING PROTEIN YCIB"/>
    <property type="match status" value="1"/>
</dbReference>
<evidence type="ECO:0000256" key="2">
    <source>
        <dbReference type="ARBA" id="ARBA00022692"/>
    </source>
</evidence>
<comment type="subcellular location">
    <subcellularLocation>
        <location evidence="5">Cell inner membrane</location>
        <topology evidence="5">Multi-pass membrane protein</topology>
    </subcellularLocation>
</comment>
<dbReference type="EMBL" id="MTSD02000001">
    <property type="protein sequence ID" value="OOV88529.1"/>
    <property type="molecule type" value="Genomic_DNA"/>
</dbReference>
<keyword evidence="5" id="KW-0997">Cell inner membrane</keyword>
<feature type="transmembrane region" description="Helical" evidence="5">
    <location>
        <begin position="148"/>
        <end position="170"/>
    </location>
</feature>
<reference evidence="6" key="1">
    <citation type="submission" date="2017-02" db="EMBL/GenBank/DDBJ databases">
        <title>Draft Genome Sequence of the Salt Water Bacterium Oceanospirillum linum ATCC 11336.</title>
        <authorList>
            <person name="Trachtenberg A.M."/>
            <person name="Carney J.G."/>
            <person name="Linnane J.D."/>
            <person name="Rheaume B.A."/>
            <person name="Pitts N.L."/>
            <person name="Mykles D.L."/>
            <person name="Maclea K.S."/>
        </authorList>
    </citation>
    <scope>NUCLEOTIDE SEQUENCE [LARGE SCALE GENOMIC DNA]</scope>
    <source>
        <strain evidence="6">ATCC 11336</strain>
    </source>
</reference>
<feature type="transmembrane region" description="Helical" evidence="5">
    <location>
        <begin position="81"/>
        <end position="101"/>
    </location>
</feature>
<name>A0A1T1HF89_OCELI</name>
<dbReference type="PANTHER" id="PTHR36917">
    <property type="entry name" value="INTRACELLULAR SEPTATION PROTEIN A-RELATED"/>
    <property type="match status" value="1"/>
</dbReference>
<proteinExistence type="inferred from homology"/>
<comment type="similarity">
    <text evidence="5">Belongs to the YciB family.</text>
</comment>
<dbReference type="Proteomes" id="UP000190064">
    <property type="component" value="Unassembled WGS sequence"/>
</dbReference>
<protein>
    <recommendedName>
        <fullName evidence="5">Inner membrane-spanning protein YciB</fullName>
    </recommendedName>
</protein>
<comment type="caution">
    <text evidence="6">The sequence shown here is derived from an EMBL/GenBank/DDBJ whole genome shotgun (WGS) entry which is preliminary data.</text>
</comment>
<keyword evidence="1 5" id="KW-1003">Cell membrane</keyword>
<dbReference type="GO" id="GO:0005886">
    <property type="term" value="C:plasma membrane"/>
    <property type="evidence" value="ECO:0007669"/>
    <property type="project" value="UniProtKB-SubCell"/>
</dbReference>
<sequence length="189" mass="21664">MKLLLDFFPIAIFFGVYHYTKDMILATAVLIPATIIQIAISWFKTRKIEKMHVVTLVLIIVMGGATVLLQDKSFIQWKPTVVNWLFAGAFLGSYVIGKKPLIQRMMESQISLPVAQWNTLNAYWIIFFLAMGAINIAVFTFYSEETWVNFKLFGMLGLTLVFIIIQGIWLTRHIKTDDQPDGEKNKELP</sequence>
<feature type="transmembrane region" description="Helical" evidence="5">
    <location>
        <begin position="23"/>
        <end position="43"/>
    </location>
</feature>
<feature type="transmembrane region" description="Helical" evidence="5">
    <location>
        <begin position="122"/>
        <end position="142"/>
    </location>
</feature>